<gene>
    <name evidence="2" type="ORF">CYLTODRAFT_493187</name>
</gene>
<reference evidence="2 3" key="1">
    <citation type="journal article" date="2015" name="Fungal Genet. Biol.">
        <title>Evolution of novel wood decay mechanisms in Agaricales revealed by the genome sequences of Fistulina hepatica and Cylindrobasidium torrendii.</title>
        <authorList>
            <person name="Floudas D."/>
            <person name="Held B.W."/>
            <person name="Riley R."/>
            <person name="Nagy L.G."/>
            <person name="Koehler G."/>
            <person name="Ransdell A.S."/>
            <person name="Younus H."/>
            <person name="Chow J."/>
            <person name="Chiniquy J."/>
            <person name="Lipzen A."/>
            <person name="Tritt A."/>
            <person name="Sun H."/>
            <person name="Haridas S."/>
            <person name="LaButti K."/>
            <person name="Ohm R.A."/>
            <person name="Kues U."/>
            <person name="Blanchette R.A."/>
            <person name="Grigoriev I.V."/>
            <person name="Minto R.E."/>
            <person name="Hibbett D.S."/>
        </authorList>
    </citation>
    <scope>NUCLEOTIDE SEQUENCE [LARGE SCALE GENOMIC DNA]</scope>
    <source>
        <strain evidence="2 3">FP15055 ss-10</strain>
    </source>
</reference>
<keyword evidence="3" id="KW-1185">Reference proteome</keyword>
<feature type="region of interest" description="Disordered" evidence="1">
    <location>
        <begin position="90"/>
        <end position="115"/>
    </location>
</feature>
<dbReference type="EMBL" id="KN880640">
    <property type="protein sequence ID" value="KIY64357.1"/>
    <property type="molecule type" value="Genomic_DNA"/>
</dbReference>
<feature type="compositionally biased region" description="Basic and acidic residues" evidence="1">
    <location>
        <begin position="193"/>
        <end position="208"/>
    </location>
</feature>
<protein>
    <submittedName>
        <fullName evidence="2">Uncharacterized protein</fullName>
    </submittedName>
</protein>
<feature type="region of interest" description="Disordered" evidence="1">
    <location>
        <begin position="135"/>
        <end position="177"/>
    </location>
</feature>
<evidence type="ECO:0000313" key="3">
    <source>
        <dbReference type="Proteomes" id="UP000054007"/>
    </source>
</evidence>
<proteinExistence type="predicted"/>
<dbReference type="Proteomes" id="UP000054007">
    <property type="component" value="Unassembled WGS sequence"/>
</dbReference>
<sequence length="517" mass="55983">MVRPKPAGDWKYGGYDDADQKEAIRQSALDGARLEASYHGFLGAISKKAGIDLSTDSDIRFTDSPQFPLCFEESSIRDFFDQDFVLVHEGESDEESNEDISPAHESETEEAGQAERLKADVKALAANSQAFASSRYWKLQDGPRRRSGKDSTPSATTAPEPPDSTATTASQGPTRKQWRVYRYVDSMFIVRKKESSFAERADGERDDVPNSSSTEAGALSGDASPLQSTSTSPVGTAPSSPDATPRSSPVPSLPGDSSSPSSLSVDTLTESSSPESPLSELSPDDASTSSEISSPATGTLSEHLSTSPMIMPVDAMPPASPAEAPTTPIPIGRIPALPICGVELKVPKWEKNATVFRISKSLARTAILKAFPQIAQQAQFVFYEYPSLDVYWELGLCGTFGIFYRFRREQMESNPGLDPVDSNDTTASSAEHDNMKLDLESDVKSGKFKLDLEKLADGKYLDPKLAQKLSSVLEKTNIFKLTTPEGDFTDGFKGLLKEVASDARVQHEKFMSSLSSP</sequence>
<organism evidence="2 3">
    <name type="scientific">Cylindrobasidium torrendii FP15055 ss-10</name>
    <dbReference type="NCBI Taxonomy" id="1314674"/>
    <lineage>
        <taxon>Eukaryota</taxon>
        <taxon>Fungi</taxon>
        <taxon>Dikarya</taxon>
        <taxon>Basidiomycota</taxon>
        <taxon>Agaricomycotina</taxon>
        <taxon>Agaricomycetes</taxon>
        <taxon>Agaricomycetidae</taxon>
        <taxon>Agaricales</taxon>
        <taxon>Marasmiineae</taxon>
        <taxon>Physalacriaceae</taxon>
        <taxon>Cylindrobasidium</taxon>
    </lineage>
</organism>
<dbReference type="AlphaFoldDB" id="A0A0D7B1K8"/>
<feature type="compositionally biased region" description="Polar residues" evidence="1">
    <location>
        <begin position="286"/>
        <end position="303"/>
    </location>
</feature>
<feature type="region of interest" description="Disordered" evidence="1">
    <location>
        <begin position="193"/>
        <end position="303"/>
    </location>
</feature>
<evidence type="ECO:0000256" key="1">
    <source>
        <dbReference type="SAM" id="MobiDB-lite"/>
    </source>
</evidence>
<evidence type="ECO:0000313" key="2">
    <source>
        <dbReference type="EMBL" id="KIY64357.1"/>
    </source>
</evidence>
<feature type="compositionally biased region" description="Polar residues" evidence="1">
    <location>
        <begin position="225"/>
        <end position="246"/>
    </location>
</feature>
<feature type="compositionally biased region" description="Low complexity" evidence="1">
    <location>
        <begin position="247"/>
        <end position="285"/>
    </location>
</feature>
<feature type="region of interest" description="Disordered" evidence="1">
    <location>
        <begin position="413"/>
        <end position="434"/>
    </location>
</feature>
<accession>A0A0D7B1K8</accession>
<name>A0A0D7B1K8_9AGAR</name>
<feature type="compositionally biased region" description="Low complexity" evidence="1">
    <location>
        <begin position="151"/>
        <end position="170"/>
    </location>
</feature>